<name>A0A812WI54_SYMPI</name>
<evidence type="ECO:0000313" key="3">
    <source>
        <dbReference type="Proteomes" id="UP000649617"/>
    </source>
</evidence>
<accession>A0A812WI54</accession>
<organism evidence="2 3">
    <name type="scientific">Symbiodinium pilosum</name>
    <name type="common">Dinoflagellate</name>
    <dbReference type="NCBI Taxonomy" id="2952"/>
    <lineage>
        <taxon>Eukaryota</taxon>
        <taxon>Sar</taxon>
        <taxon>Alveolata</taxon>
        <taxon>Dinophyceae</taxon>
        <taxon>Suessiales</taxon>
        <taxon>Symbiodiniaceae</taxon>
        <taxon>Symbiodinium</taxon>
    </lineage>
</organism>
<protein>
    <recommendedName>
        <fullName evidence="4">Methyltransferase FkbM domain-containing protein</fullName>
    </recommendedName>
</protein>
<evidence type="ECO:0008006" key="4">
    <source>
        <dbReference type="Google" id="ProtNLM"/>
    </source>
</evidence>
<dbReference type="AlphaFoldDB" id="A0A812WI54"/>
<evidence type="ECO:0000256" key="1">
    <source>
        <dbReference type="SAM" id="MobiDB-lite"/>
    </source>
</evidence>
<feature type="region of interest" description="Disordered" evidence="1">
    <location>
        <begin position="1"/>
        <end position="52"/>
    </location>
</feature>
<reference evidence="2" key="1">
    <citation type="submission" date="2021-02" db="EMBL/GenBank/DDBJ databases">
        <authorList>
            <person name="Dougan E. K."/>
            <person name="Rhodes N."/>
            <person name="Thang M."/>
            <person name="Chan C."/>
        </authorList>
    </citation>
    <scope>NUCLEOTIDE SEQUENCE</scope>
</reference>
<sequence>MRGCVFDTPHSQVPRSPGLPQYSTGPQRSSSTSSRPLAAELPKPPPWKLRGTDPCVPVLGQEVVVGSREAFHYVPSALETAWTEQSRVGQICELAKKQTTDAGLWLNYSQAVFQPTPGVPSRDPGPEEAKVLSYFLMGEDKKPHWIEPLSGIARNPHSICMKSADLFDIRYLILESFCGRPGPKPIVRFFDLGCTSNAGTRDFLNVNYQQGSGAGPSIPLFFNMYKDRCLEFDHIYGWEAKSQSVSAWWEPLPDHIRERVRYYNVPVNENSCEETLGKDKYASKGSFLRMLPHAAKVEDFVVLKVDIDGGPELQIVESIARHPELSALVDEIFFEYHFYFDGIGFGWPPVTKERNVDTALDLMKRLRLAGIRSHFWI</sequence>
<dbReference type="EMBL" id="CAJNIZ010044027">
    <property type="protein sequence ID" value="CAE7675744.1"/>
    <property type="molecule type" value="Genomic_DNA"/>
</dbReference>
<feature type="compositionally biased region" description="Low complexity" evidence="1">
    <location>
        <begin position="23"/>
        <end position="36"/>
    </location>
</feature>
<comment type="caution">
    <text evidence="2">The sequence shown here is derived from an EMBL/GenBank/DDBJ whole genome shotgun (WGS) entry which is preliminary data.</text>
</comment>
<proteinExistence type="predicted"/>
<dbReference type="Proteomes" id="UP000649617">
    <property type="component" value="Unassembled WGS sequence"/>
</dbReference>
<dbReference type="OrthoDB" id="411029at2759"/>
<keyword evidence="3" id="KW-1185">Reference proteome</keyword>
<evidence type="ECO:0000313" key="2">
    <source>
        <dbReference type="EMBL" id="CAE7675744.1"/>
    </source>
</evidence>
<gene>
    <name evidence="2" type="ORF">SPIL2461_LOCUS18725</name>
</gene>